<evidence type="ECO:0000256" key="3">
    <source>
        <dbReference type="ARBA" id="ARBA00022448"/>
    </source>
</evidence>
<feature type="transmembrane region" description="Helical" evidence="14">
    <location>
        <begin position="215"/>
        <end position="235"/>
    </location>
</feature>
<feature type="transmembrane region" description="Helical" evidence="14">
    <location>
        <begin position="285"/>
        <end position="304"/>
    </location>
</feature>
<keyword evidence="10 14" id="KW-1133">Transmembrane helix</keyword>
<reference evidence="16 17" key="1">
    <citation type="submission" date="2016-10" db="EMBL/GenBank/DDBJ databases">
        <authorList>
            <person name="de Groot N.N."/>
        </authorList>
    </citation>
    <scope>NUCLEOTIDE SEQUENCE [LARGE SCALE GENOMIC DNA]</scope>
    <source>
        <strain evidence="16 17">DSM 15269</strain>
    </source>
</reference>
<evidence type="ECO:0000259" key="15">
    <source>
        <dbReference type="PROSITE" id="PS51007"/>
    </source>
</evidence>
<evidence type="ECO:0000256" key="12">
    <source>
        <dbReference type="ARBA" id="ARBA00023136"/>
    </source>
</evidence>
<dbReference type="GO" id="GO:0019646">
    <property type="term" value="P:aerobic electron transport chain"/>
    <property type="evidence" value="ECO:0007669"/>
    <property type="project" value="InterPro"/>
</dbReference>
<keyword evidence="12 14" id="KW-0472">Membrane</keyword>
<dbReference type="GO" id="GO:0046872">
    <property type="term" value="F:metal ion binding"/>
    <property type="evidence" value="ECO:0007669"/>
    <property type="project" value="UniProtKB-KW"/>
</dbReference>
<dbReference type="InterPro" id="IPR009056">
    <property type="entry name" value="Cyt_c-like_dom"/>
</dbReference>
<dbReference type="InterPro" id="IPR029467">
    <property type="entry name" value="Cyt_c7-like"/>
</dbReference>
<dbReference type="PANTHER" id="PTHR35038:SF6">
    <property type="entry name" value="SURFACE LOCALIZED DECAHEME CYTOCHROME C LIPOPROTEIN"/>
    <property type="match status" value="1"/>
</dbReference>
<dbReference type="GO" id="GO:0005886">
    <property type="term" value="C:plasma membrane"/>
    <property type="evidence" value="ECO:0007669"/>
    <property type="project" value="UniProtKB-SubCell"/>
</dbReference>
<evidence type="ECO:0000313" key="16">
    <source>
        <dbReference type="EMBL" id="SDN21322.1"/>
    </source>
</evidence>
<evidence type="ECO:0000256" key="11">
    <source>
        <dbReference type="ARBA" id="ARBA00023004"/>
    </source>
</evidence>
<keyword evidence="8" id="KW-0732">Signal</keyword>
<dbReference type="GO" id="GO:0009055">
    <property type="term" value="F:electron transfer activity"/>
    <property type="evidence" value="ECO:0007669"/>
    <property type="project" value="InterPro"/>
</dbReference>
<evidence type="ECO:0000256" key="10">
    <source>
        <dbReference type="ARBA" id="ARBA00022989"/>
    </source>
</evidence>
<name>A0A1G9ZIN3_9BACT</name>
<feature type="transmembrane region" description="Helical" evidence="14">
    <location>
        <begin position="95"/>
        <end position="121"/>
    </location>
</feature>
<keyword evidence="11 13" id="KW-0408">Iron</keyword>
<organism evidence="16 17">
    <name type="scientific">Desulfonauticus submarinus</name>
    <dbReference type="NCBI Taxonomy" id="206665"/>
    <lineage>
        <taxon>Bacteria</taxon>
        <taxon>Pseudomonadati</taxon>
        <taxon>Thermodesulfobacteriota</taxon>
        <taxon>Desulfovibrionia</taxon>
        <taxon>Desulfovibrionales</taxon>
        <taxon>Desulfonauticaceae</taxon>
        <taxon>Desulfonauticus</taxon>
    </lineage>
</organism>
<comment type="similarity">
    <text evidence="2">Belongs to the cytochrome ubiquinol oxidase subunit 1 family.</text>
</comment>
<feature type="transmembrane region" description="Helical" evidence="14">
    <location>
        <begin position="15"/>
        <end position="41"/>
    </location>
</feature>
<accession>A0A1G9ZIN3</accession>
<sequence length="870" mass="97952">MQYPVWELTFWGGGLTIALLAIFHVYIAHFAVGGGLFLVLTEQKARSLNSKGLLEYLKKHSLFFLLVSMVAGGVTGVGIWFNISLIQPQATSVLIHNFVFLWAIEWLFFLGEIVALLLYYYGFERLSPKNHTIIGWLYFAFAWGSLFIITGIIDFMLTPGKWIVTGNVWDGYFNPSFLPSLFFRTFLAFSVAALFGLVTACFIKDEKDRNAIIKFYVKYLNICLILTFFFGLWYYNILSPLIKTYIFKMTPFYQVYLKTFIYLTPVLMFLGLFMLLKLDINFKRLISFILLIFGILYFGSFEFLREGARKPFVIYNYMYSNSIKPEQVQKINEKGLLKVAKWSRIKEIVPENELKAGKEIFNLECLSCHSIGGWLRDILRLTKKYDVRGLEAQLSGQGKILKYMPPFVGTAKEKQALAKYIIYELQGKKGLDTISYTPPNLKFSMPTFNIEKDEYVLLAWNNMGMHCISDCSSFWVILPPANDLYAQLLKRGETPEIITEGITICYKVEKDFLHPENKIKLWANIKSIFGKDLKPGVGLSGNRVFGKMKLEEEKNLFVADLIPVVPYPESGGFNPYPLVSVEAVDNLTGKVLASTKAVLPTSTEMGCKNCHGGPWKVGGVAGISDITAEDVLKVHDRINRTNLLENAKKGRPVLCQSCHPDPVVGAKGKPGIPSMSAALHGWHASYLSGRGADACSMCHPASATGPTGCLRGVHQARGLSCIDCHGYIEDHALSLLKYELKKGKPVQKLITPLTPRTVSNFKQIVARVPWENEPTCESCHNDAKHVGRSSFNMWTKDGGELYRNSLDATEGLMCASCHNSPHAIYPAMNAYGKDRDNIQPIQYQKMRVSIGAKNNCKVCHKVDMEEDAHH</sequence>
<feature type="transmembrane region" description="Helical" evidence="14">
    <location>
        <begin position="62"/>
        <end position="83"/>
    </location>
</feature>
<evidence type="ECO:0000256" key="6">
    <source>
        <dbReference type="ARBA" id="ARBA00022692"/>
    </source>
</evidence>
<keyword evidence="9" id="KW-0249">Electron transport</keyword>
<dbReference type="GO" id="GO:0016491">
    <property type="term" value="F:oxidoreductase activity"/>
    <property type="evidence" value="ECO:0007669"/>
    <property type="project" value="TreeGrafter"/>
</dbReference>
<dbReference type="EMBL" id="FNIN01000001">
    <property type="protein sequence ID" value="SDN21322.1"/>
    <property type="molecule type" value="Genomic_DNA"/>
</dbReference>
<evidence type="ECO:0000256" key="4">
    <source>
        <dbReference type="ARBA" id="ARBA00022475"/>
    </source>
</evidence>
<dbReference type="RefSeq" id="WP_092061587.1">
    <property type="nucleotide sequence ID" value="NZ_FNIN01000001.1"/>
</dbReference>
<feature type="transmembrane region" description="Helical" evidence="14">
    <location>
        <begin position="177"/>
        <end position="203"/>
    </location>
</feature>
<dbReference type="AlphaFoldDB" id="A0A1G9ZIN3"/>
<dbReference type="GO" id="GO:0020037">
    <property type="term" value="F:heme binding"/>
    <property type="evidence" value="ECO:0007669"/>
    <property type="project" value="InterPro"/>
</dbReference>
<evidence type="ECO:0000256" key="7">
    <source>
        <dbReference type="ARBA" id="ARBA00022723"/>
    </source>
</evidence>
<dbReference type="InterPro" id="IPR036909">
    <property type="entry name" value="Cyt_c-like_dom_sf"/>
</dbReference>
<evidence type="ECO:0000256" key="8">
    <source>
        <dbReference type="ARBA" id="ARBA00022729"/>
    </source>
</evidence>
<dbReference type="InterPro" id="IPR036280">
    <property type="entry name" value="Multihaem_cyt_sf"/>
</dbReference>
<dbReference type="OrthoDB" id="9795893at2"/>
<keyword evidence="7 13" id="KW-0479">Metal-binding</keyword>
<keyword evidence="17" id="KW-1185">Reference proteome</keyword>
<evidence type="ECO:0000256" key="14">
    <source>
        <dbReference type="SAM" id="Phobius"/>
    </source>
</evidence>
<feature type="domain" description="Cytochrome c" evidence="15">
    <location>
        <begin position="352"/>
        <end position="465"/>
    </location>
</feature>
<dbReference type="SUPFAM" id="SSF46626">
    <property type="entry name" value="Cytochrome c"/>
    <property type="match status" value="1"/>
</dbReference>
<dbReference type="Pfam" id="PF14522">
    <property type="entry name" value="Cytochrome_C7"/>
    <property type="match status" value="1"/>
</dbReference>
<evidence type="ECO:0000256" key="5">
    <source>
        <dbReference type="ARBA" id="ARBA00022617"/>
    </source>
</evidence>
<evidence type="ECO:0000313" key="17">
    <source>
        <dbReference type="Proteomes" id="UP000199602"/>
    </source>
</evidence>
<evidence type="ECO:0000256" key="9">
    <source>
        <dbReference type="ARBA" id="ARBA00022982"/>
    </source>
</evidence>
<gene>
    <name evidence="16" type="ORF">SAMN04488516_10148</name>
</gene>
<protein>
    <submittedName>
        <fullName evidence="16">Cytochrome bd-I ubiquinol oxidase subunit 1 apoprotein</fullName>
    </submittedName>
</protein>
<dbReference type="PROSITE" id="PS51007">
    <property type="entry name" value="CYTC"/>
    <property type="match status" value="1"/>
</dbReference>
<proteinExistence type="inferred from homology"/>
<dbReference type="Proteomes" id="UP000199602">
    <property type="component" value="Unassembled WGS sequence"/>
</dbReference>
<keyword evidence="3" id="KW-0813">Transport</keyword>
<evidence type="ECO:0000256" key="1">
    <source>
        <dbReference type="ARBA" id="ARBA00004651"/>
    </source>
</evidence>
<feature type="transmembrane region" description="Helical" evidence="14">
    <location>
        <begin position="133"/>
        <end position="157"/>
    </location>
</feature>
<dbReference type="GO" id="GO:0070069">
    <property type="term" value="C:cytochrome complex"/>
    <property type="evidence" value="ECO:0007669"/>
    <property type="project" value="InterPro"/>
</dbReference>
<evidence type="ECO:0000256" key="13">
    <source>
        <dbReference type="PROSITE-ProRule" id="PRU00433"/>
    </source>
</evidence>
<evidence type="ECO:0000256" key="2">
    <source>
        <dbReference type="ARBA" id="ARBA00009819"/>
    </source>
</evidence>
<dbReference type="Gene3D" id="1.10.1130.10">
    <property type="entry name" value="Flavocytochrome C3, Chain A"/>
    <property type="match status" value="1"/>
</dbReference>
<dbReference type="PANTHER" id="PTHR35038">
    <property type="entry name" value="DISSIMILATORY SULFITE REDUCTASE SIRA"/>
    <property type="match status" value="1"/>
</dbReference>
<keyword evidence="6 14" id="KW-0812">Transmembrane</keyword>
<dbReference type="SUPFAM" id="SSF48695">
    <property type="entry name" value="Multiheme cytochromes"/>
    <property type="match status" value="1"/>
</dbReference>
<dbReference type="STRING" id="206665.SAMN04488516_10148"/>
<keyword evidence="4" id="KW-1003">Cell membrane</keyword>
<keyword evidence="5 13" id="KW-0349">Heme</keyword>
<dbReference type="InterPro" id="IPR051829">
    <property type="entry name" value="Multiheme_Cytochr_ET"/>
</dbReference>
<dbReference type="InterPro" id="IPR002585">
    <property type="entry name" value="Cyt-d_ubiquinol_oxidase_su_1"/>
</dbReference>
<feature type="transmembrane region" description="Helical" evidence="14">
    <location>
        <begin position="255"/>
        <end position="276"/>
    </location>
</feature>
<dbReference type="Pfam" id="PF01654">
    <property type="entry name" value="Cyt_bd_oxida_I"/>
    <property type="match status" value="1"/>
</dbReference>
<comment type="subcellular location">
    <subcellularLocation>
        <location evidence="1">Cell membrane</location>
        <topology evidence="1">Multi-pass membrane protein</topology>
    </subcellularLocation>
</comment>